<accession>A0A0W8F9R1</accession>
<evidence type="ECO:0000256" key="1">
    <source>
        <dbReference type="SAM" id="Phobius"/>
    </source>
</evidence>
<proteinExistence type="predicted"/>
<dbReference type="EMBL" id="LNQE01001433">
    <property type="protein sequence ID" value="KUG17553.1"/>
    <property type="molecule type" value="Genomic_DNA"/>
</dbReference>
<organism evidence="2">
    <name type="scientific">hydrocarbon metagenome</name>
    <dbReference type="NCBI Taxonomy" id="938273"/>
    <lineage>
        <taxon>unclassified sequences</taxon>
        <taxon>metagenomes</taxon>
        <taxon>ecological metagenomes</taxon>
    </lineage>
</organism>
<keyword evidence="1" id="KW-0812">Transmembrane</keyword>
<comment type="caution">
    <text evidence="2">The sequence shown here is derived from an EMBL/GenBank/DDBJ whole genome shotgun (WGS) entry which is preliminary data.</text>
</comment>
<keyword evidence="1" id="KW-1133">Transmembrane helix</keyword>
<gene>
    <name evidence="2" type="ORF">ASZ90_012725</name>
</gene>
<dbReference type="AlphaFoldDB" id="A0A0W8F9R1"/>
<keyword evidence="1" id="KW-0472">Membrane</keyword>
<protein>
    <submittedName>
        <fullName evidence="2">Uncharacterized protein</fullName>
    </submittedName>
</protein>
<feature type="transmembrane region" description="Helical" evidence="1">
    <location>
        <begin position="27"/>
        <end position="46"/>
    </location>
</feature>
<evidence type="ECO:0000313" key="2">
    <source>
        <dbReference type="EMBL" id="KUG17553.1"/>
    </source>
</evidence>
<sequence>MKRYFRDLYDVLVNQNYGSKNTHLVEIFLSLGAFIGIGLAAVMLRAGW</sequence>
<reference evidence="2" key="1">
    <citation type="journal article" date="2015" name="Proc. Natl. Acad. Sci. U.S.A.">
        <title>Networks of energetic and metabolic interactions define dynamics in microbial communities.</title>
        <authorList>
            <person name="Embree M."/>
            <person name="Liu J.K."/>
            <person name="Al-Bassam M.M."/>
            <person name="Zengler K."/>
        </authorList>
    </citation>
    <scope>NUCLEOTIDE SEQUENCE</scope>
</reference>
<name>A0A0W8F9R1_9ZZZZ</name>